<reference evidence="4" key="1">
    <citation type="submission" date="2018-06" db="EMBL/GenBank/DDBJ databases">
        <authorList>
            <person name="Martinez Ocampo F."/>
            <person name="Quiroz Castaneda R.E."/>
            <person name="Rojas Lopez X."/>
        </authorList>
    </citation>
    <scope>NUCLEOTIDE SEQUENCE [LARGE SCALE GENOMIC DNA]</scope>
    <source>
        <strain evidence="4">INIFAP02</strain>
    </source>
</reference>
<dbReference type="Proteomes" id="UP000249762">
    <property type="component" value="Unassembled WGS sequence"/>
</dbReference>
<feature type="region of interest" description="Disordered" evidence="1">
    <location>
        <begin position="69"/>
        <end position="97"/>
    </location>
</feature>
<proteinExistence type="predicted"/>
<feature type="domain" description="DUF31" evidence="2">
    <location>
        <begin position="121"/>
        <end position="418"/>
    </location>
</feature>
<comment type="caution">
    <text evidence="3">The sequence shown here is derived from an EMBL/GenBank/DDBJ whole genome shotgun (WGS) entry which is preliminary data.</text>
</comment>
<dbReference type="InterPro" id="IPR022382">
    <property type="entry name" value="Mycoplasma_peptidase_DUF31"/>
</dbReference>
<dbReference type="AlphaFoldDB" id="A0A328PTB4"/>
<feature type="region of interest" description="Disordered" evidence="1">
    <location>
        <begin position="45"/>
        <end position="64"/>
    </location>
</feature>
<evidence type="ECO:0000313" key="4">
    <source>
        <dbReference type="Proteomes" id="UP000249762"/>
    </source>
</evidence>
<sequence>MGVKALAKFFIPFSTVTGSIVGLVKATITSTDSFTKDSLQQVNTEVAPPTGISGSTDSSSSFETETSSQIQVSSHFSEDTYSSSNLNPELEEKERQRRIAQAEKIHKVLNDYTFKLVFPCSFGTGWILDYELPKAGEKYPTTWYFATASHVVNKWRFVENPYEQILPVSAEATKSLRALSHRRQFDWSGVGLLSMKGCSSDRFQGYFDIAIIRQDSDFNYKSDLGLLLNKKIKEPKLFYTPINFLNEDDSLDVKAEQQRDFAIIEIEFTNEEIARQVTNDFATKYPIESTEALNFFAPSLTEKYTEEELNKSEEDFYHLGYAGAGGQWQYTTTFNPNTGRGLRLSDDEQYLVSDKDKKRIRGLANSNRVFSVSWEKGKVRSPAGSHYITKSDSWGYRLTGGASGGMIVDKDGNVLGLLEGSGQVGLQSFWVPLRQSKIEGKERGDLRSPKYDFILGVEGQKNSYKAQVEKYKKNTWLKARGWKHKT</sequence>
<keyword evidence="4" id="KW-1185">Reference proteome</keyword>
<evidence type="ECO:0000259" key="2">
    <source>
        <dbReference type="Pfam" id="PF01732"/>
    </source>
</evidence>
<evidence type="ECO:0000313" key="3">
    <source>
        <dbReference type="EMBL" id="RAO94970.1"/>
    </source>
</evidence>
<name>A0A328PTB4_9MOLU</name>
<dbReference type="RefSeq" id="WP_112665551.1">
    <property type="nucleotide sequence ID" value="NZ_QKVO01000008.1"/>
</dbReference>
<protein>
    <recommendedName>
        <fullName evidence="2">DUF31 domain-containing protein</fullName>
    </recommendedName>
</protein>
<dbReference type="NCBIfam" id="NF045841">
    <property type="entry name" value="Ig_SerProt_MIP"/>
    <property type="match status" value="1"/>
</dbReference>
<organism evidence="3 4">
    <name type="scientific">Mycoplasma wenyonii</name>
    <dbReference type="NCBI Taxonomy" id="65123"/>
    <lineage>
        <taxon>Bacteria</taxon>
        <taxon>Bacillati</taxon>
        <taxon>Mycoplasmatota</taxon>
        <taxon>Mollicutes</taxon>
        <taxon>Mycoplasmataceae</taxon>
        <taxon>Mycoplasma</taxon>
    </lineage>
</organism>
<dbReference type="EMBL" id="QKVO01000008">
    <property type="protein sequence ID" value="RAO94970.1"/>
    <property type="molecule type" value="Genomic_DNA"/>
</dbReference>
<accession>A0A328PTB4</accession>
<feature type="compositionally biased region" description="Low complexity" evidence="1">
    <location>
        <begin position="50"/>
        <end position="64"/>
    </location>
</feature>
<gene>
    <name evidence="3" type="ORF">DNK47_02205</name>
</gene>
<dbReference type="OrthoDB" id="394758at2"/>
<dbReference type="Pfam" id="PF01732">
    <property type="entry name" value="Mycop_pep_DUF31"/>
    <property type="match status" value="1"/>
</dbReference>
<evidence type="ECO:0000256" key="1">
    <source>
        <dbReference type="SAM" id="MobiDB-lite"/>
    </source>
</evidence>
<feature type="compositionally biased region" description="Polar residues" evidence="1">
    <location>
        <begin position="72"/>
        <end position="87"/>
    </location>
</feature>